<evidence type="ECO:0000256" key="1">
    <source>
        <dbReference type="SAM" id="MobiDB-lite"/>
    </source>
</evidence>
<feature type="region of interest" description="Disordered" evidence="1">
    <location>
        <begin position="417"/>
        <end position="436"/>
    </location>
</feature>
<evidence type="ECO:0000313" key="2">
    <source>
        <dbReference type="EMBL" id="USW50402.1"/>
    </source>
</evidence>
<dbReference type="EMBL" id="CP099419">
    <property type="protein sequence ID" value="USW50402.1"/>
    <property type="molecule type" value="Genomic_DNA"/>
</dbReference>
<name>A0A9Q9EHW9_9PEZI</name>
<protein>
    <submittedName>
        <fullName evidence="2">Uncharacterized protein</fullName>
    </submittedName>
</protein>
<sequence length="562" mass="61881">MSRVQTPIHTSDGAPAREQVSLPDERTIAFAVSVVRSKPPELSIEEYIKLLRQHIAKGRRENALSTVYSHLDRSAYWRAEADRVKAGLKAAEKETIGLRQEVAVLKSTLDNRPSSPTKKRKKPDEDIILVPRSPKKSKRAGFPERIVQPPLDHVTDVEFSQAGEIGNTLLRSVFNILAAFKSTQRTKPVELLHHIVRASSTVPQIVQSEVEKIVTEQASDNEQLKTALTVSHRTIATILAGFTRLGHVHDTAEGAAAQGKAVYAIVSMFRNLLADLPLLSAEEVDKVITDEASIADMRPATARPSSPIKSKGSTARPSTARPFTAGLTGPNKSKIKAKSRGLQKKDTEVKENATLSLYAGFLGKLVDMIDPKVEANQALFEGFAYCILDRLGKRLSHVVFGHDRAGDLEAEIKQNIDSQEQHDASAPGITQPEDDEEKQIKLEAPYLLHLLNRVMAAAPAHMGNINGVKNSKTKYSSKTLSKNTLAVSAKECLQRTLINGMFGHAEDEAEDPFKECLRMPIAGDGVLAMPKVTEVDVLEHFKAEVWRCLGWEILAKEGEWNF</sequence>
<dbReference type="Proteomes" id="UP001056384">
    <property type="component" value="Chromosome 2"/>
</dbReference>
<keyword evidence="3" id="KW-1185">Reference proteome</keyword>
<evidence type="ECO:0000313" key="3">
    <source>
        <dbReference type="Proteomes" id="UP001056384"/>
    </source>
</evidence>
<organism evidence="2 3">
    <name type="scientific">Septoria linicola</name>
    <dbReference type="NCBI Taxonomy" id="215465"/>
    <lineage>
        <taxon>Eukaryota</taxon>
        <taxon>Fungi</taxon>
        <taxon>Dikarya</taxon>
        <taxon>Ascomycota</taxon>
        <taxon>Pezizomycotina</taxon>
        <taxon>Dothideomycetes</taxon>
        <taxon>Dothideomycetidae</taxon>
        <taxon>Mycosphaerellales</taxon>
        <taxon>Mycosphaerellaceae</taxon>
        <taxon>Septoria</taxon>
    </lineage>
</organism>
<feature type="compositionally biased region" description="Polar residues" evidence="1">
    <location>
        <begin position="303"/>
        <end position="317"/>
    </location>
</feature>
<proteinExistence type="predicted"/>
<gene>
    <name evidence="2" type="ORF">Slin15195_G037210</name>
</gene>
<reference evidence="2" key="1">
    <citation type="submission" date="2022-06" db="EMBL/GenBank/DDBJ databases">
        <title>Complete genome sequences of two strains of the flax pathogen Septoria linicola.</title>
        <authorList>
            <person name="Lapalu N."/>
            <person name="Simon A."/>
            <person name="Demenou B."/>
            <person name="Paumier D."/>
            <person name="Guillot M.-P."/>
            <person name="Gout L."/>
            <person name="Valade R."/>
        </authorList>
    </citation>
    <scope>NUCLEOTIDE SEQUENCE</scope>
    <source>
        <strain evidence="2">SE15195</strain>
    </source>
</reference>
<feature type="compositionally biased region" description="Basic residues" evidence="1">
    <location>
        <begin position="333"/>
        <end position="342"/>
    </location>
</feature>
<feature type="region of interest" description="Disordered" evidence="1">
    <location>
        <begin position="1"/>
        <end position="20"/>
    </location>
</feature>
<dbReference type="AlphaFoldDB" id="A0A9Q9EHW9"/>
<feature type="region of interest" description="Disordered" evidence="1">
    <location>
        <begin position="299"/>
        <end position="344"/>
    </location>
</feature>
<accession>A0A9Q9EHW9</accession>